<dbReference type="PANTHER" id="PTHR35580">
    <property type="entry name" value="CELL SURFACE GLYCOPROTEIN (S-LAYER PROTEIN)-LIKE PROTEIN"/>
    <property type="match status" value="1"/>
</dbReference>
<dbReference type="OrthoDB" id="9796428at2"/>
<keyword evidence="2" id="KW-1185">Reference proteome</keyword>
<organism evidence="1 2">
    <name type="scientific">Hyella patelloides LEGE 07179</name>
    <dbReference type="NCBI Taxonomy" id="945734"/>
    <lineage>
        <taxon>Bacteria</taxon>
        <taxon>Bacillati</taxon>
        <taxon>Cyanobacteriota</taxon>
        <taxon>Cyanophyceae</taxon>
        <taxon>Pleurocapsales</taxon>
        <taxon>Hyellaceae</taxon>
        <taxon>Hyella</taxon>
    </lineage>
</organism>
<dbReference type="Gene3D" id="2.120.10.30">
    <property type="entry name" value="TolB, C-terminal domain"/>
    <property type="match status" value="2"/>
</dbReference>
<sequence length="594" mass="65935">MANTLVPQIWTPGSDYTLGVSDSQIVYTRDGNDSIITYNPGVVNDGQQKLDIWISDREVPLLEQQQVRPRRDWQNRFILGDWQQPYYVDSQASNLGLNEFATIIDLDPNRDIIQLHGIPENYSIEEMSIGTNQLGTAIFWQEGTQSDLVTFLPGVFETSLEDDLFQFEGTTPPPVSFSEEARQLSTTGIDLSTSSATDIAGNIYIAGATTGSIEGNNAGAYDPIVTKYDSDGNQIWNIQFGSANFDWITDIVTDNRGNLYVAGYTEGNLEATKNAEVADVWVAKYNSDGNRIWSEQFGTEIINRTFGIDVDRNGNVYLSGYTIEEQRNSQTDDSWVTKYDTNGNRQWFREFGTRQYDEAYDIAVDHMGNVYSTGWTLGDLGENNSGLYDVWVAKHDNDGELQFIEQFGSEDYEFPWGIDTDSEGNVYVTGWTLGDLAGDNAGSYDVWIAKYDSNGDRQWLEQFGTRGDDSLLYGDIEVDSNGDIFLTGYTDGELGGNNAGSYDTWVAKYNSDGDRQWLQQFGTPDFDYAHGISGDDKGNLYVTGITEGSLGRTNAGAADSWVARIDANSGILQNFTSNSELVDLALESNSAINI</sequence>
<dbReference type="InterPro" id="IPR052918">
    <property type="entry name" value="Motility_Chemotaxis_Reg"/>
</dbReference>
<proteinExistence type="predicted"/>
<dbReference type="Gene3D" id="2.40.10.500">
    <property type="match status" value="1"/>
</dbReference>
<dbReference type="InterPro" id="IPR010620">
    <property type="entry name" value="SBBP_repeat"/>
</dbReference>
<accession>A0A563VKB9</accession>
<protein>
    <submittedName>
        <fullName evidence="1">Hemolysin-type calcium-binding region</fullName>
    </submittedName>
</protein>
<gene>
    <name evidence="1" type="ORF">H1P_1250014</name>
</gene>
<evidence type="ECO:0000313" key="2">
    <source>
        <dbReference type="Proteomes" id="UP000320055"/>
    </source>
</evidence>
<dbReference type="Proteomes" id="UP000320055">
    <property type="component" value="Unassembled WGS sequence"/>
</dbReference>
<dbReference type="EMBL" id="CAACVJ010000030">
    <property type="protein sequence ID" value="VEP11910.1"/>
    <property type="molecule type" value="Genomic_DNA"/>
</dbReference>
<dbReference type="RefSeq" id="WP_144869728.1">
    <property type="nucleotide sequence ID" value="NZ_LR213878.1"/>
</dbReference>
<dbReference type="InterPro" id="IPR011042">
    <property type="entry name" value="6-blade_b-propeller_TolB-like"/>
</dbReference>
<name>A0A563VKB9_9CYAN</name>
<dbReference type="PANTHER" id="PTHR35580:SF1">
    <property type="entry name" value="PHYTASE-LIKE DOMAIN-CONTAINING PROTEIN"/>
    <property type="match status" value="1"/>
</dbReference>
<evidence type="ECO:0000313" key="1">
    <source>
        <dbReference type="EMBL" id="VEP11910.1"/>
    </source>
</evidence>
<dbReference type="AlphaFoldDB" id="A0A563VKB9"/>
<dbReference type="SUPFAM" id="SSF101898">
    <property type="entry name" value="NHL repeat"/>
    <property type="match status" value="1"/>
</dbReference>
<reference evidence="1 2" key="1">
    <citation type="submission" date="2019-01" db="EMBL/GenBank/DDBJ databases">
        <authorList>
            <person name="Brito A."/>
        </authorList>
    </citation>
    <scope>NUCLEOTIDE SEQUENCE [LARGE SCALE GENOMIC DNA]</scope>
    <source>
        <strain evidence="1">1</strain>
    </source>
</reference>
<dbReference type="Pfam" id="PF06739">
    <property type="entry name" value="SBBP"/>
    <property type="match status" value="5"/>
</dbReference>